<dbReference type="EMBL" id="MU032353">
    <property type="protein sequence ID" value="KAF3760154.1"/>
    <property type="molecule type" value="Genomic_DNA"/>
</dbReference>
<name>A0A9P4XSL2_CRYP1</name>
<sequence length="289" mass="31967">MSANQPHQKSRRRIDPLVLSIRYVAAGSEAQSAAITCLILRLPPARDVLSTLGGKLMEESEVVPRENHICFRQELSTQVPLSWSAHEPAQLKDVEEGKVEVLSFALSSSTTWAGGVYVMRQKRAATMAVGPENVGCMGPSTLDPNIDTQAKSSPISVLLSIENRKLDIVSADLFHAGRNYDQGPSRHLERWTNSNSMLLFRPLNELHIGLDVTKCSYGGGTSDFGILSKMGHVSHARYNEVNRRRQEVYKKLPRGCRTENGVPLKPTSSTMLQSQAGRRRPYTHNTSCT</sequence>
<dbReference type="RefSeq" id="XP_040771133.1">
    <property type="nucleotide sequence ID" value="XM_040925889.1"/>
</dbReference>
<feature type="compositionally biased region" description="Polar residues" evidence="1">
    <location>
        <begin position="266"/>
        <end position="276"/>
    </location>
</feature>
<accession>A0A9P4XSL2</accession>
<proteinExistence type="predicted"/>
<comment type="caution">
    <text evidence="2">The sequence shown here is derived from an EMBL/GenBank/DDBJ whole genome shotgun (WGS) entry which is preliminary data.</text>
</comment>
<dbReference type="Proteomes" id="UP000803844">
    <property type="component" value="Unassembled WGS sequence"/>
</dbReference>
<dbReference type="GeneID" id="63843018"/>
<feature type="region of interest" description="Disordered" evidence="1">
    <location>
        <begin position="258"/>
        <end position="289"/>
    </location>
</feature>
<evidence type="ECO:0000256" key="1">
    <source>
        <dbReference type="SAM" id="MobiDB-lite"/>
    </source>
</evidence>
<dbReference type="AlphaFoldDB" id="A0A9P4XSL2"/>
<evidence type="ECO:0000313" key="2">
    <source>
        <dbReference type="EMBL" id="KAF3760154.1"/>
    </source>
</evidence>
<reference evidence="2" key="1">
    <citation type="journal article" date="2020" name="Phytopathology">
        <title>Genome sequence of the chestnut blight fungus Cryphonectria parasitica EP155: A fundamental resource for an archetypical invasive plant pathogen.</title>
        <authorList>
            <person name="Crouch J.A."/>
            <person name="Dawe A."/>
            <person name="Aerts A."/>
            <person name="Barry K."/>
            <person name="Churchill A.C.L."/>
            <person name="Grimwood J."/>
            <person name="Hillman B."/>
            <person name="Milgroom M.G."/>
            <person name="Pangilinan J."/>
            <person name="Smith M."/>
            <person name="Salamov A."/>
            <person name="Schmutz J."/>
            <person name="Yadav J."/>
            <person name="Grigoriev I.V."/>
            <person name="Nuss D."/>
        </authorList>
    </citation>
    <scope>NUCLEOTIDE SEQUENCE</scope>
    <source>
        <strain evidence="2">EP155</strain>
    </source>
</reference>
<organism evidence="2 3">
    <name type="scientific">Cryphonectria parasitica (strain ATCC 38755 / EP155)</name>
    <dbReference type="NCBI Taxonomy" id="660469"/>
    <lineage>
        <taxon>Eukaryota</taxon>
        <taxon>Fungi</taxon>
        <taxon>Dikarya</taxon>
        <taxon>Ascomycota</taxon>
        <taxon>Pezizomycotina</taxon>
        <taxon>Sordariomycetes</taxon>
        <taxon>Sordariomycetidae</taxon>
        <taxon>Diaporthales</taxon>
        <taxon>Cryphonectriaceae</taxon>
        <taxon>Cryphonectria-Endothia species complex</taxon>
        <taxon>Cryphonectria</taxon>
    </lineage>
</organism>
<gene>
    <name evidence="2" type="ORF">M406DRAFT_75686</name>
</gene>
<evidence type="ECO:0000313" key="3">
    <source>
        <dbReference type="Proteomes" id="UP000803844"/>
    </source>
</evidence>
<protein>
    <submittedName>
        <fullName evidence="2">Uncharacterized protein</fullName>
    </submittedName>
</protein>
<keyword evidence="3" id="KW-1185">Reference proteome</keyword>